<protein>
    <submittedName>
        <fullName evidence="1">Uncharacterized protein</fullName>
    </submittedName>
</protein>
<organism evidence="1 2">
    <name type="scientific">Neolentinus lepideus HHB14362 ss-1</name>
    <dbReference type="NCBI Taxonomy" id="1314782"/>
    <lineage>
        <taxon>Eukaryota</taxon>
        <taxon>Fungi</taxon>
        <taxon>Dikarya</taxon>
        <taxon>Basidiomycota</taxon>
        <taxon>Agaricomycotina</taxon>
        <taxon>Agaricomycetes</taxon>
        <taxon>Gloeophyllales</taxon>
        <taxon>Gloeophyllaceae</taxon>
        <taxon>Neolentinus</taxon>
    </lineage>
</organism>
<keyword evidence="2" id="KW-1185">Reference proteome</keyword>
<dbReference type="EMBL" id="KV425611">
    <property type="protein sequence ID" value="KZT21044.1"/>
    <property type="molecule type" value="Genomic_DNA"/>
</dbReference>
<accession>A0A165PHD2</accession>
<name>A0A165PHD2_9AGAM</name>
<gene>
    <name evidence="1" type="ORF">NEOLEDRAFT_797812</name>
</gene>
<evidence type="ECO:0000313" key="1">
    <source>
        <dbReference type="EMBL" id="KZT21044.1"/>
    </source>
</evidence>
<proteinExistence type="predicted"/>
<dbReference type="Proteomes" id="UP000076761">
    <property type="component" value="Unassembled WGS sequence"/>
</dbReference>
<dbReference type="InParanoid" id="A0A165PHD2"/>
<dbReference type="OrthoDB" id="2937708at2759"/>
<sequence>MGLGFSKTEMYRCIPLLRASPMFKFLRELWFIFNMGEYDDMQQAASFMQTVAAIEDLHLTWTLWDVIDKTLVGFNALSALALTQMLDGLSGKTIKYINIMALGDSEISVDSENFPVVSSEKIVTTFEHVSISLPILGWKHFRLWAIGSFNASPEAHPARSSPTGRRLDGAVIWAESSSSGLSETRHRFTPLQSPCGFPHKSPVLVMPSYCAGPGGCGRVLYSLLRSTQPPRHDRHDVDDCENPPRPGWFARY</sequence>
<reference evidence="1 2" key="1">
    <citation type="journal article" date="2016" name="Mol. Biol. Evol.">
        <title>Comparative Genomics of Early-Diverging Mushroom-Forming Fungi Provides Insights into the Origins of Lignocellulose Decay Capabilities.</title>
        <authorList>
            <person name="Nagy L.G."/>
            <person name="Riley R."/>
            <person name="Tritt A."/>
            <person name="Adam C."/>
            <person name="Daum C."/>
            <person name="Floudas D."/>
            <person name="Sun H."/>
            <person name="Yadav J.S."/>
            <person name="Pangilinan J."/>
            <person name="Larsson K.H."/>
            <person name="Matsuura K."/>
            <person name="Barry K."/>
            <person name="Labutti K."/>
            <person name="Kuo R."/>
            <person name="Ohm R.A."/>
            <person name="Bhattacharya S.S."/>
            <person name="Shirouzu T."/>
            <person name="Yoshinaga Y."/>
            <person name="Martin F.M."/>
            <person name="Grigoriev I.V."/>
            <person name="Hibbett D.S."/>
        </authorList>
    </citation>
    <scope>NUCLEOTIDE SEQUENCE [LARGE SCALE GENOMIC DNA]</scope>
    <source>
        <strain evidence="1 2">HHB14362 ss-1</strain>
    </source>
</reference>
<dbReference type="AlphaFoldDB" id="A0A165PHD2"/>
<evidence type="ECO:0000313" key="2">
    <source>
        <dbReference type="Proteomes" id="UP000076761"/>
    </source>
</evidence>